<gene>
    <name evidence="7" type="ORF">KJB30_01065</name>
</gene>
<evidence type="ECO:0000256" key="4">
    <source>
        <dbReference type="ARBA" id="ARBA00023136"/>
    </source>
</evidence>
<dbReference type="Proteomes" id="UP000784128">
    <property type="component" value="Unassembled WGS sequence"/>
</dbReference>
<reference evidence="7 8" key="1">
    <citation type="submission" date="2021-05" db="EMBL/GenBank/DDBJ databases">
        <title>The draft genome of Geobacter chapellei DSM 13688.</title>
        <authorList>
            <person name="Xu Z."/>
            <person name="Masuda Y."/>
            <person name="Itoh H."/>
            <person name="Senoo K."/>
        </authorList>
    </citation>
    <scope>NUCLEOTIDE SEQUENCE [LARGE SCALE GENOMIC DNA]</scope>
    <source>
        <strain evidence="7 8">DSM 13688</strain>
    </source>
</reference>
<evidence type="ECO:0000256" key="5">
    <source>
        <dbReference type="SAM" id="Phobius"/>
    </source>
</evidence>
<dbReference type="CDD" id="cd17370">
    <property type="entry name" value="MFS_MJ1317_like"/>
    <property type="match status" value="1"/>
</dbReference>
<feature type="transmembrane region" description="Helical" evidence="5">
    <location>
        <begin position="281"/>
        <end position="303"/>
    </location>
</feature>
<evidence type="ECO:0000256" key="3">
    <source>
        <dbReference type="ARBA" id="ARBA00022989"/>
    </source>
</evidence>
<feature type="domain" description="Major facilitator superfamily (MFS) profile" evidence="6">
    <location>
        <begin position="10"/>
        <end position="392"/>
    </location>
</feature>
<keyword evidence="8" id="KW-1185">Reference proteome</keyword>
<dbReference type="InterPro" id="IPR005829">
    <property type="entry name" value="Sugar_transporter_CS"/>
</dbReference>
<dbReference type="SUPFAM" id="SSF103473">
    <property type="entry name" value="MFS general substrate transporter"/>
    <property type="match status" value="1"/>
</dbReference>
<name>A0ABS5U404_9BACT</name>
<keyword evidence="2 5" id="KW-0812">Transmembrane</keyword>
<dbReference type="PANTHER" id="PTHR23518:SF2">
    <property type="entry name" value="MAJOR FACILITATOR SUPERFAMILY TRANSPORTER"/>
    <property type="match status" value="1"/>
</dbReference>
<dbReference type="PROSITE" id="PS00216">
    <property type="entry name" value="SUGAR_TRANSPORT_1"/>
    <property type="match status" value="1"/>
</dbReference>
<dbReference type="InterPro" id="IPR020846">
    <property type="entry name" value="MFS_dom"/>
</dbReference>
<dbReference type="PROSITE" id="PS50850">
    <property type="entry name" value="MFS"/>
    <property type="match status" value="1"/>
</dbReference>
<feature type="transmembrane region" description="Helical" evidence="5">
    <location>
        <begin position="368"/>
        <end position="390"/>
    </location>
</feature>
<feature type="transmembrane region" description="Helical" evidence="5">
    <location>
        <begin position="77"/>
        <end position="104"/>
    </location>
</feature>
<evidence type="ECO:0000259" key="6">
    <source>
        <dbReference type="PROSITE" id="PS50850"/>
    </source>
</evidence>
<comment type="subcellular location">
    <subcellularLocation>
        <location evidence="1">Membrane</location>
        <topology evidence="1">Multi-pass membrane protein</topology>
    </subcellularLocation>
</comment>
<sequence>MSRNTTLPRGVIALGLVSFCMDLSSEMIHSLLPLFMVTVLGANAFSVGVIEGIAEATASIIKIFSGVISDWIGRRKFLVLLGYGLAAMTKPLFPLAGGIGAVLIARFLDRVGKGIRGAPRDALIADITPPESRGAAYGLRQSMDTVGAFAGPLLAMGLMSITHDNFRVVFWVAVLPAIFCVLLIVFGVKEPGTASQATSPGKFPISKTNLQRLPDRFWWVVAFSAILTLARFSEAFLLLRAKDMGLSVALVPSVLILMNVVYAVSAYPFGKLSDNCNRRSLLVWGIGFLIVADILLAVAGSIWMVFVGVAAWGLHMGATQGLLSALVSDSAPSEMRGTAFGVFNLVGGLALFGASIMAGGIWTAAGPAMTFCVGACFSCVALAVLIRLGAEN</sequence>
<feature type="transmembrane region" description="Helical" evidence="5">
    <location>
        <begin position="34"/>
        <end position="56"/>
    </location>
</feature>
<dbReference type="InterPro" id="IPR011701">
    <property type="entry name" value="MFS"/>
</dbReference>
<feature type="transmembrane region" description="Helical" evidence="5">
    <location>
        <begin position="217"/>
        <end position="239"/>
    </location>
</feature>
<organism evidence="7 8">
    <name type="scientific">Pelotalea chapellei</name>
    <dbReference type="NCBI Taxonomy" id="44671"/>
    <lineage>
        <taxon>Bacteria</taxon>
        <taxon>Pseudomonadati</taxon>
        <taxon>Thermodesulfobacteriota</taxon>
        <taxon>Desulfuromonadia</taxon>
        <taxon>Geobacterales</taxon>
        <taxon>Geobacteraceae</taxon>
        <taxon>Pelotalea</taxon>
    </lineage>
</organism>
<dbReference type="PANTHER" id="PTHR23518">
    <property type="entry name" value="C-METHYLTRANSFERASE"/>
    <property type="match status" value="1"/>
</dbReference>
<dbReference type="Gene3D" id="1.20.1250.20">
    <property type="entry name" value="MFS general substrate transporter like domains"/>
    <property type="match status" value="2"/>
</dbReference>
<feature type="transmembrane region" description="Helical" evidence="5">
    <location>
        <begin position="168"/>
        <end position="188"/>
    </location>
</feature>
<dbReference type="RefSeq" id="WP_214296067.1">
    <property type="nucleotide sequence ID" value="NZ_JAHDYS010000001.1"/>
</dbReference>
<evidence type="ECO:0000313" key="8">
    <source>
        <dbReference type="Proteomes" id="UP000784128"/>
    </source>
</evidence>
<evidence type="ECO:0000256" key="1">
    <source>
        <dbReference type="ARBA" id="ARBA00004141"/>
    </source>
</evidence>
<proteinExistence type="predicted"/>
<comment type="caution">
    <text evidence="7">The sequence shown here is derived from an EMBL/GenBank/DDBJ whole genome shotgun (WGS) entry which is preliminary data.</text>
</comment>
<protein>
    <submittedName>
        <fullName evidence="7">MFS transporter</fullName>
    </submittedName>
</protein>
<keyword evidence="3 5" id="KW-1133">Transmembrane helix</keyword>
<dbReference type="InterPro" id="IPR036259">
    <property type="entry name" value="MFS_trans_sf"/>
</dbReference>
<evidence type="ECO:0000313" key="7">
    <source>
        <dbReference type="EMBL" id="MBT1070364.1"/>
    </source>
</evidence>
<feature type="transmembrane region" description="Helical" evidence="5">
    <location>
        <begin position="245"/>
        <end position="269"/>
    </location>
</feature>
<accession>A0ABS5U404</accession>
<evidence type="ECO:0000256" key="2">
    <source>
        <dbReference type="ARBA" id="ARBA00022692"/>
    </source>
</evidence>
<feature type="transmembrane region" description="Helical" evidence="5">
    <location>
        <begin position="309"/>
        <end position="327"/>
    </location>
</feature>
<dbReference type="EMBL" id="JAHDYS010000001">
    <property type="protein sequence ID" value="MBT1070364.1"/>
    <property type="molecule type" value="Genomic_DNA"/>
</dbReference>
<dbReference type="Pfam" id="PF07690">
    <property type="entry name" value="MFS_1"/>
    <property type="match status" value="1"/>
</dbReference>
<keyword evidence="4 5" id="KW-0472">Membrane</keyword>
<feature type="transmembrane region" description="Helical" evidence="5">
    <location>
        <begin position="339"/>
        <end position="362"/>
    </location>
</feature>